<evidence type="ECO:0000313" key="14">
    <source>
        <dbReference type="EMBL" id="RAI37888.1"/>
    </source>
</evidence>
<evidence type="ECO:0000256" key="10">
    <source>
        <dbReference type="ARBA" id="ARBA00023163"/>
    </source>
</evidence>
<keyword evidence="4" id="KW-0547">Nucleotide-binding</keyword>
<dbReference type="OrthoDB" id="9802388at2"/>
<dbReference type="Pfam" id="PF25601">
    <property type="entry name" value="AAA_lid_14"/>
    <property type="match status" value="1"/>
</dbReference>
<keyword evidence="3 11" id="KW-0597">Phosphoprotein</keyword>
<dbReference type="GO" id="GO:0005524">
    <property type="term" value="F:ATP binding"/>
    <property type="evidence" value="ECO:0007669"/>
    <property type="project" value="UniProtKB-KW"/>
</dbReference>
<dbReference type="InterPro" id="IPR025944">
    <property type="entry name" value="Sigma_54_int_dom_CS"/>
</dbReference>
<dbReference type="InterPro" id="IPR003593">
    <property type="entry name" value="AAA+_ATPase"/>
</dbReference>
<evidence type="ECO:0000256" key="2">
    <source>
        <dbReference type="ARBA" id="ARBA00022490"/>
    </source>
</evidence>
<name>A0A327KRC5_9BRAD</name>
<reference evidence="14 15" key="1">
    <citation type="submission" date="2017-07" db="EMBL/GenBank/DDBJ databases">
        <title>Draft Genome Sequences of Select Purple Nonsulfur Bacteria.</title>
        <authorList>
            <person name="Lasarre B."/>
            <person name="Mckinlay J.B."/>
        </authorList>
    </citation>
    <scope>NUCLEOTIDE SEQUENCE [LARGE SCALE GENOMIC DNA]</scope>
    <source>
        <strain evidence="14 15">DSM 11907</strain>
    </source>
</reference>
<dbReference type="InterPro" id="IPR001789">
    <property type="entry name" value="Sig_transdc_resp-reg_receiver"/>
</dbReference>
<dbReference type="NCBIfam" id="NF008469">
    <property type="entry name" value="PRK11361.1"/>
    <property type="match status" value="1"/>
</dbReference>
<feature type="modified residue" description="4-aspartylphosphate" evidence="11">
    <location>
        <position position="56"/>
    </location>
</feature>
<keyword evidence="6" id="KW-0902">Two-component regulatory system</keyword>
<dbReference type="Pfam" id="PF00158">
    <property type="entry name" value="Sigma54_activat"/>
    <property type="match status" value="1"/>
</dbReference>
<accession>A0A327KRC5</accession>
<dbReference type="Pfam" id="PF02954">
    <property type="entry name" value="HTH_8"/>
    <property type="match status" value="1"/>
</dbReference>
<evidence type="ECO:0000256" key="8">
    <source>
        <dbReference type="ARBA" id="ARBA00023125"/>
    </source>
</evidence>
<proteinExistence type="predicted"/>
<dbReference type="PANTHER" id="PTHR32071">
    <property type="entry name" value="TRANSCRIPTIONAL REGULATORY PROTEIN"/>
    <property type="match status" value="1"/>
</dbReference>
<keyword evidence="7" id="KW-0805">Transcription regulation</keyword>
<dbReference type="CDD" id="cd17536">
    <property type="entry name" value="REC_YesN-like"/>
    <property type="match status" value="1"/>
</dbReference>
<dbReference type="Pfam" id="PF00072">
    <property type="entry name" value="Response_reg"/>
    <property type="match status" value="1"/>
</dbReference>
<dbReference type="Proteomes" id="UP000248863">
    <property type="component" value="Unassembled WGS sequence"/>
</dbReference>
<dbReference type="InterPro" id="IPR009057">
    <property type="entry name" value="Homeodomain-like_sf"/>
</dbReference>
<keyword evidence="2" id="KW-0963">Cytoplasm</keyword>
<dbReference type="PROSITE" id="PS50110">
    <property type="entry name" value="RESPONSE_REGULATORY"/>
    <property type="match status" value="1"/>
</dbReference>
<dbReference type="FunFam" id="3.40.50.300:FF:000006">
    <property type="entry name" value="DNA-binding transcriptional regulator NtrC"/>
    <property type="match status" value="1"/>
</dbReference>
<keyword evidence="8" id="KW-0238">DNA-binding</keyword>
<dbReference type="InterPro" id="IPR011006">
    <property type="entry name" value="CheY-like_superfamily"/>
</dbReference>
<dbReference type="InterPro" id="IPR058031">
    <property type="entry name" value="AAA_lid_NorR"/>
</dbReference>
<evidence type="ECO:0000259" key="13">
    <source>
        <dbReference type="PROSITE" id="PS50110"/>
    </source>
</evidence>
<dbReference type="RefSeq" id="WP_111357876.1">
    <property type="nucleotide sequence ID" value="NZ_NHSK01000047.1"/>
</dbReference>
<dbReference type="GO" id="GO:0043565">
    <property type="term" value="F:sequence-specific DNA binding"/>
    <property type="evidence" value="ECO:0007669"/>
    <property type="project" value="InterPro"/>
</dbReference>
<dbReference type="PROSITE" id="PS00675">
    <property type="entry name" value="SIGMA54_INTERACT_1"/>
    <property type="match status" value="1"/>
</dbReference>
<dbReference type="AlphaFoldDB" id="A0A327KRC5"/>
<keyword evidence="10" id="KW-0804">Transcription</keyword>
<feature type="domain" description="Sigma-54 factor interaction" evidence="12">
    <location>
        <begin position="146"/>
        <end position="375"/>
    </location>
</feature>
<dbReference type="Gene3D" id="3.40.50.2300">
    <property type="match status" value="1"/>
</dbReference>
<keyword evidence="9" id="KW-0010">Activator</keyword>
<dbReference type="FunFam" id="3.40.50.2300:FF:000018">
    <property type="entry name" value="DNA-binding transcriptional regulator NtrC"/>
    <property type="match status" value="1"/>
</dbReference>
<dbReference type="InterPro" id="IPR002197">
    <property type="entry name" value="HTH_Fis"/>
</dbReference>
<dbReference type="Gene3D" id="1.10.8.60">
    <property type="match status" value="1"/>
</dbReference>
<dbReference type="FunFam" id="1.10.8.60:FF:000014">
    <property type="entry name" value="DNA-binding transcriptional regulator NtrC"/>
    <property type="match status" value="1"/>
</dbReference>
<protein>
    <submittedName>
        <fullName evidence="14">Two-component system response regulator</fullName>
    </submittedName>
</protein>
<keyword evidence="5" id="KW-0067">ATP-binding</keyword>
<dbReference type="InterPro" id="IPR027417">
    <property type="entry name" value="P-loop_NTPase"/>
</dbReference>
<sequence>MSVPAPAVLIVDDDEAIRRMLAAVLTKEGCAVAEAADGMEATEAFRRRHADVVLMDIRMPRMNGLDAMKAILAVDRGAAVILMTAFAEVGTAVKAMRDGAFDYVIKPFDIEEIRVLVRRALEIRTMRADIVSLRRELSERYGAEGILTDNPRMMELRATVAKVARSNATVLIQGESGTGKELVAAAVHYGSPRATGPFVKVNCAAIPEGLLESEFFGHEKGAFTGAVGRRRGRFEQAEHGTLFLDEIGEISTGLQVKLLRVLQEREFERVGGAAPMKTDVRIVAATNRDLESMVKAGTFRQDLFFRLNVVTLKTIPLRERPEDIRLLAGHYLERFAAQNDVVIRGFDPVAMDCMVAYPWPGNVRELANAVERAVVMSTSSMILPEDLPDSVRAERSPLAAAGVESVDELDGVEIGRPLRELVAEFETKVIRAALAHNGGNRARTAIALGISRRALLYKLQEYGLGSKEGAE</sequence>
<dbReference type="SMART" id="SM00382">
    <property type="entry name" value="AAA"/>
    <property type="match status" value="1"/>
</dbReference>
<evidence type="ECO:0000256" key="1">
    <source>
        <dbReference type="ARBA" id="ARBA00004496"/>
    </source>
</evidence>
<dbReference type="CDD" id="cd00009">
    <property type="entry name" value="AAA"/>
    <property type="match status" value="1"/>
</dbReference>
<evidence type="ECO:0000256" key="5">
    <source>
        <dbReference type="ARBA" id="ARBA00022840"/>
    </source>
</evidence>
<feature type="domain" description="Response regulatory" evidence="13">
    <location>
        <begin position="7"/>
        <end position="121"/>
    </location>
</feature>
<dbReference type="Gene3D" id="1.10.10.60">
    <property type="entry name" value="Homeodomain-like"/>
    <property type="match status" value="1"/>
</dbReference>
<dbReference type="InterPro" id="IPR025662">
    <property type="entry name" value="Sigma_54_int_dom_ATP-bd_1"/>
</dbReference>
<dbReference type="Gene3D" id="3.40.50.300">
    <property type="entry name" value="P-loop containing nucleotide triphosphate hydrolases"/>
    <property type="match status" value="1"/>
</dbReference>
<keyword evidence="15" id="KW-1185">Reference proteome</keyword>
<organism evidence="14 15">
    <name type="scientific">Rhodoplanes elegans</name>
    <dbReference type="NCBI Taxonomy" id="29408"/>
    <lineage>
        <taxon>Bacteria</taxon>
        <taxon>Pseudomonadati</taxon>
        <taxon>Pseudomonadota</taxon>
        <taxon>Alphaproteobacteria</taxon>
        <taxon>Hyphomicrobiales</taxon>
        <taxon>Nitrobacteraceae</taxon>
        <taxon>Rhodoplanes</taxon>
    </lineage>
</organism>
<evidence type="ECO:0000256" key="6">
    <source>
        <dbReference type="ARBA" id="ARBA00023012"/>
    </source>
</evidence>
<dbReference type="SUPFAM" id="SSF52540">
    <property type="entry name" value="P-loop containing nucleoside triphosphate hydrolases"/>
    <property type="match status" value="1"/>
</dbReference>
<dbReference type="PRINTS" id="PR01590">
    <property type="entry name" value="HTHFIS"/>
</dbReference>
<dbReference type="GO" id="GO:0006355">
    <property type="term" value="P:regulation of DNA-templated transcription"/>
    <property type="evidence" value="ECO:0007669"/>
    <property type="project" value="InterPro"/>
</dbReference>
<comment type="subcellular location">
    <subcellularLocation>
        <location evidence="1">Cytoplasm</location>
    </subcellularLocation>
</comment>
<dbReference type="GO" id="GO:0005737">
    <property type="term" value="C:cytoplasm"/>
    <property type="evidence" value="ECO:0007669"/>
    <property type="project" value="UniProtKB-SubCell"/>
</dbReference>
<gene>
    <name evidence="14" type="ORF">CH338_14575</name>
</gene>
<dbReference type="GO" id="GO:0000160">
    <property type="term" value="P:phosphorelay signal transduction system"/>
    <property type="evidence" value="ECO:0007669"/>
    <property type="project" value="UniProtKB-KW"/>
</dbReference>
<evidence type="ECO:0000256" key="9">
    <source>
        <dbReference type="ARBA" id="ARBA00023159"/>
    </source>
</evidence>
<evidence type="ECO:0000256" key="7">
    <source>
        <dbReference type="ARBA" id="ARBA00023015"/>
    </source>
</evidence>
<dbReference type="EMBL" id="NPEU01000156">
    <property type="protein sequence ID" value="RAI37888.1"/>
    <property type="molecule type" value="Genomic_DNA"/>
</dbReference>
<dbReference type="SUPFAM" id="SSF52172">
    <property type="entry name" value="CheY-like"/>
    <property type="match status" value="1"/>
</dbReference>
<evidence type="ECO:0000256" key="11">
    <source>
        <dbReference type="PROSITE-ProRule" id="PRU00169"/>
    </source>
</evidence>
<comment type="caution">
    <text evidence="14">The sequence shown here is derived from an EMBL/GenBank/DDBJ whole genome shotgun (WGS) entry which is preliminary data.</text>
</comment>
<evidence type="ECO:0000256" key="3">
    <source>
        <dbReference type="ARBA" id="ARBA00022553"/>
    </source>
</evidence>
<evidence type="ECO:0000313" key="15">
    <source>
        <dbReference type="Proteomes" id="UP000248863"/>
    </source>
</evidence>
<dbReference type="PROSITE" id="PS00688">
    <property type="entry name" value="SIGMA54_INTERACT_3"/>
    <property type="match status" value="1"/>
</dbReference>
<dbReference type="PANTHER" id="PTHR32071:SF117">
    <property type="entry name" value="PTS-DEPENDENT DIHYDROXYACETONE KINASE OPERON REGULATORY PROTEIN-RELATED"/>
    <property type="match status" value="1"/>
</dbReference>
<evidence type="ECO:0000256" key="4">
    <source>
        <dbReference type="ARBA" id="ARBA00022741"/>
    </source>
</evidence>
<dbReference type="SUPFAM" id="SSF46689">
    <property type="entry name" value="Homeodomain-like"/>
    <property type="match status" value="1"/>
</dbReference>
<dbReference type="InterPro" id="IPR002078">
    <property type="entry name" value="Sigma_54_int"/>
</dbReference>
<dbReference type="PROSITE" id="PS50045">
    <property type="entry name" value="SIGMA54_INTERACT_4"/>
    <property type="match status" value="1"/>
</dbReference>
<dbReference type="SMART" id="SM00448">
    <property type="entry name" value="REC"/>
    <property type="match status" value="1"/>
</dbReference>
<evidence type="ECO:0000259" key="12">
    <source>
        <dbReference type="PROSITE" id="PS50045"/>
    </source>
</evidence>